<comment type="caution">
    <text evidence="2">The sequence shown here is derived from an EMBL/GenBank/DDBJ whole genome shotgun (WGS) entry which is preliminary data.</text>
</comment>
<dbReference type="InterPro" id="IPR003615">
    <property type="entry name" value="HNH_nuc"/>
</dbReference>
<feature type="region of interest" description="Disordered" evidence="1">
    <location>
        <begin position="1"/>
        <end position="20"/>
    </location>
</feature>
<dbReference type="InterPro" id="IPR027417">
    <property type="entry name" value="P-loop_NTPase"/>
</dbReference>
<dbReference type="CDD" id="cd00085">
    <property type="entry name" value="HNHc"/>
    <property type="match status" value="1"/>
</dbReference>
<dbReference type="Gene3D" id="1.10.30.50">
    <property type="match status" value="1"/>
</dbReference>
<name>A0A8J3RGX9_9ACTN</name>
<dbReference type="SUPFAM" id="SSF52540">
    <property type="entry name" value="P-loop containing nucleoside triphosphate hydrolases"/>
    <property type="match status" value="1"/>
</dbReference>
<accession>A0A8J3RGX9</accession>
<dbReference type="EMBL" id="BOOH01000019">
    <property type="protein sequence ID" value="GIH76151.1"/>
    <property type="molecule type" value="Genomic_DNA"/>
</dbReference>
<dbReference type="Proteomes" id="UP000616724">
    <property type="component" value="Unassembled WGS sequence"/>
</dbReference>
<dbReference type="Pfam" id="PF13671">
    <property type="entry name" value="AAA_33"/>
    <property type="match status" value="1"/>
</dbReference>
<sequence length="238" mass="26183">MCPECERARQRARPSAARRGLGYDHQQAATLILAEATECAICHLPPAPGDPLTAGHIDDRQIGGGNELANYQPEHLSCNSRKKALGSRIVLVAGPPCAGKTTYVQHQAIDGDLVLDLDAIARDLGSTRYWHHDAATMARANAVMRREVLRLAATRRGRAWIIRCVPNGRTRTGLARMVRADEVVVLLPPGRTLVRRAQARPDPVGTIRSINDWLARYTESPLDTVIKDARRIRARSQA</sequence>
<dbReference type="AlphaFoldDB" id="A0A8J3RGX9"/>
<evidence type="ECO:0000256" key="1">
    <source>
        <dbReference type="SAM" id="MobiDB-lite"/>
    </source>
</evidence>
<evidence type="ECO:0000313" key="2">
    <source>
        <dbReference type="EMBL" id="GIH76151.1"/>
    </source>
</evidence>
<organism evidence="2 3">
    <name type="scientific">Planobispora longispora</name>
    <dbReference type="NCBI Taxonomy" id="28887"/>
    <lineage>
        <taxon>Bacteria</taxon>
        <taxon>Bacillati</taxon>
        <taxon>Actinomycetota</taxon>
        <taxon>Actinomycetes</taxon>
        <taxon>Streptosporangiales</taxon>
        <taxon>Streptosporangiaceae</taxon>
        <taxon>Planobispora</taxon>
    </lineage>
</organism>
<evidence type="ECO:0000313" key="3">
    <source>
        <dbReference type="Proteomes" id="UP000616724"/>
    </source>
</evidence>
<evidence type="ECO:0008006" key="4">
    <source>
        <dbReference type="Google" id="ProtNLM"/>
    </source>
</evidence>
<dbReference type="Gene3D" id="3.40.50.300">
    <property type="entry name" value="P-loop containing nucleotide triphosphate hydrolases"/>
    <property type="match status" value="1"/>
</dbReference>
<gene>
    <name evidence="2" type="ORF">Plo01_25800</name>
</gene>
<protein>
    <recommendedName>
        <fullName evidence="4">HNH endonuclease</fullName>
    </recommendedName>
</protein>
<proteinExistence type="predicted"/>
<keyword evidence="3" id="KW-1185">Reference proteome</keyword>
<reference evidence="2 3" key="1">
    <citation type="submission" date="2021-01" db="EMBL/GenBank/DDBJ databases">
        <title>Whole genome shotgun sequence of Planobispora longispora NBRC 13918.</title>
        <authorList>
            <person name="Komaki H."/>
            <person name="Tamura T."/>
        </authorList>
    </citation>
    <scope>NUCLEOTIDE SEQUENCE [LARGE SCALE GENOMIC DNA]</scope>
    <source>
        <strain evidence="2 3">NBRC 13918</strain>
    </source>
</reference>